<dbReference type="PROSITE" id="PS52048">
    <property type="entry name" value="UCH_DOMAIN"/>
    <property type="match status" value="1"/>
</dbReference>
<evidence type="ECO:0000256" key="3">
    <source>
        <dbReference type="ARBA" id="ARBA00004628"/>
    </source>
</evidence>
<evidence type="ECO:0000256" key="1">
    <source>
        <dbReference type="ARBA" id="ARBA00000707"/>
    </source>
</evidence>
<dbReference type="OrthoDB" id="427186at2759"/>
<dbReference type="GO" id="GO:0006511">
    <property type="term" value="P:ubiquitin-dependent protein catabolic process"/>
    <property type="evidence" value="ECO:0007669"/>
    <property type="project" value="UniProtKB-UniRule"/>
</dbReference>
<dbReference type="PANTHER" id="PTHR10589:SF19">
    <property type="entry name" value="UBIQUITIN CARBOXYL-TERMINAL HYDROLASE ISOZYME L1"/>
    <property type="match status" value="1"/>
</dbReference>
<proteinExistence type="inferred from homology"/>
<feature type="site" description="Important for enzyme activity" evidence="20">
    <location>
        <position position="238"/>
    </location>
</feature>
<dbReference type="InterPro" id="IPR001578">
    <property type="entry name" value="Peptidase_C12_UCH"/>
</dbReference>
<organism evidence="23 24">
    <name type="scientific">Leptobrachium leishanense</name>
    <name type="common">Leishan spiny toad</name>
    <dbReference type="NCBI Taxonomy" id="445787"/>
    <lineage>
        <taxon>Eukaryota</taxon>
        <taxon>Metazoa</taxon>
        <taxon>Chordata</taxon>
        <taxon>Craniata</taxon>
        <taxon>Vertebrata</taxon>
        <taxon>Euteleostomi</taxon>
        <taxon>Amphibia</taxon>
        <taxon>Batrachia</taxon>
        <taxon>Anura</taxon>
        <taxon>Pelobatoidea</taxon>
        <taxon>Megophryidae</taxon>
        <taxon>Leptobrachium</taxon>
    </lineage>
</organism>
<keyword evidence="13" id="KW-0007">Acetylation</keyword>
<evidence type="ECO:0000256" key="5">
    <source>
        <dbReference type="ARBA" id="ARBA00012759"/>
    </source>
</evidence>
<dbReference type="AlphaFoldDB" id="A0A8C5PSX2"/>
<accession>A0A8C5PSX2</accession>
<dbReference type="InterPro" id="IPR038765">
    <property type="entry name" value="Papain-like_cys_pep_sf"/>
</dbReference>
<reference evidence="23" key="2">
    <citation type="submission" date="2025-09" db="UniProtKB">
        <authorList>
            <consortium name="Ensembl"/>
        </authorList>
    </citation>
    <scope>IDENTIFICATION</scope>
</reference>
<keyword evidence="9 20" id="KW-0833">Ubl conjugation pathway</keyword>
<evidence type="ECO:0000256" key="20">
    <source>
        <dbReference type="PROSITE-ProRule" id="PRU01393"/>
    </source>
</evidence>
<sequence>MIGSVQRGLVEAPGSSPSCRAHGGTCLAVYKETRRCPSHCSLTLHLLCLTIESRYRPSHHADMEWKGMENNPEMLNKVFSQLGVSGDWKFEDVIGFEESSLSAVPKPVCALMLAFPLSEQHEAFREKQKAELKEEYNPKVYFLKQTIGNSCGTIGLIHAVANNRDKLTLAEKSALKEFLDESASLSPDERAKLLEENEVIQAVHNAVAAEGQCRVHDDDVSFHVILLTQVDGHLYELDGRMSVPVDHGPTSEDSLLKDAAGICRQFTEREKGEVRFSAVALCKSS</sequence>
<comment type="function">
    <text evidence="18">Ubiquitin-protein hydrolase is involved both in the processing of ubiquitin precursors and of ubiquitinated proteins. This enzyme is a thiol protease that recognizes and hydrolyzes a peptide bond at the C-terminal glycine of ubiquitin.</text>
</comment>
<evidence type="ECO:0000313" key="24">
    <source>
        <dbReference type="Proteomes" id="UP000694569"/>
    </source>
</evidence>
<keyword evidence="7" id="KW-0597">Phosphoprotein</keyword>
<evidence type="ECO:0000256" key="10">
    <source>
        <dbReference type="ARBA" id="ARBA00022801"/>
    </source>
</evidence>
<keyword evidence="14" id="KW-0472">Membrane</keyword>
<reference evidence="23" key="1">
    <citation type="submission" date="2025-08" db="UniProtKB">
        <authorList>
            <consortium name="Ensembl"/>
        </authorList>
    </citation>
    <scope>IDENTIFICATION</scope>
</reference>
<name>A0A8C5PSX2_9ANUR</name>
<dbReference type="InterPro" id="IPR036959">
    <property type="entry name" value="Peptidase_C12_UCH_sf"/>
</dbReference>
<evidence type="ECO:0000256" key="12">
    <source>
        <dbReference type="ARBA" id="ARBA00022824"/>
    </source>
</evidence>
<dbReference type="InterPro" id="IPR057254">
    <property type="entry name" value="UCH_AS"/>
</dbReference>
<dbReference type="PANTHER" id="PTHR10589">
    <property type="entry name" value="UBIQUITIN CARBOXYL-TERMINAL HYDROLASE"/>
    <property type="match status" value="1"/>
</dbReference>
<evidence type="ECO:0000256" key="15">
    <source>
        <dbReference type="ARBA" id="ARBA00023180"/>
    </source>
</evidence>
<keyword evidence="24" id="KW-1185">Reference proteome</keyword>
<evidence type="ECO:0000256" key="2">
    <source>
        <dbReference type="ARBA" id="ARBA00004496"/>
    </source>
</evidence>
<dbReference type="Gene3D" id="3.40.532.10">
    <property type="entry name" value="Peptidase C12, ubiquitin carboxyl-terminal hydrolase"/>
    <property type="match status" value="1"/>
</dbReference>
<evidence type="ECO:0000256" key="13">
    <source>
        <dbReference type="ARBA" id="ARBA00022990"/>
    </source>
</evidence>
<keyword evidence="10 20" id="KW-0378">Hydrolase</keyword>
<dbReference type="Ensembl" id="ENSLLET00000028133.1">
    <property type="protein sequence ID" value="ENSLLEP00000027082.1"/>
    <property type="gene ID" value="ENSLLEG00000017178.1"/>
</dbReference>
<evidence type="ECO:0000256" key="21">
    <source>
        <dbReference type="RuleBase" id="RU361215"/>
    </source>
</evidence>
<evidence type="ECO:0000256" key="17">
    <source>
        <dbReference type="ARBA" id="ARBA00023289"/>
    </source>
</evidence>
<dbReference type="EC" id="3.4.19.12" evidence="5 21"/>
<dbReference type="CDD" id="cd09616">
    <property type="entry name" value="Peptidase_C12_UCH_L1_L3"/>
    <property type="match status" value="1"/>
</dbReference>
<feature type="domain" description="UCH catalytic" evidence="22">
    <location>
        <begin position="64"/>
        <end position="283"/>
    </location>
</feature>
<comment type="similarity">
    <text evidence="4 20 21">Belongs to the peptidase C12 family.</text>
</comment>
<evidence type="ECO:0000256" key="9">
    <source>
        <dbReference type="ARBA" id="ARBA00022786"/>
    </source>
</evidence>
<keyword evidence="12" id="KW-0256">Endoplasmic reticulum</keyword>
<dbReference type="GO" id="GO:0016579">
    <property type="term" value="P:protein deubiquitination"/>
    <property type="evidence" value="ECO:0007669"/>
    <property type="project" value="TreeGrafter"/>
</dbReference>
<keyword evidence="15" id="KW-0325">Glycoprotein</keyword>
<evidence type="ECO:0000256" key="11">
    <source>
        <dbReference type="ARBA" id="ARBA00022807"/>
    </source>
</evidence>
<keyword evidence="8 20" id="KW-0645">Protease</keyword>
<keyword evidence="16" id="KW-0449">Lipoprotein</keyword>
<comment type="subcellular location">
    <subcellularLocation>
        <location evidence="2">Cytoplasm</location>
    </subcellularLocation>
    <subcellularLocation>
        <location evidence="3">Endoplasmic reticulum membrane</location>
        <topology evidence="3">Lipid-anchor</topology>
    </subcellularLocation>
</comment>
<protein>
    <recommendedName>
        <fullName evidence="19 21">Ubiquitin carboxyl-terminal hydrolase</fullName>
        <ecNumber evidence="5 21">3.4.19.12</ecNumber>
    </recommendedName>
</protein>
<feature type="active site" description="Proton donor" evidence="20">
    <location>
        <position position="223"/>
    </location>
</feature>
<evidence type="ECO:0000256" key="18">
    <source>
        <dbReference type="ARBA" id="ARBA00055560"/>
    </source>
</evidence>
<evidence type="ECO:0000256" key="19">
    <source>
        <dbReference type="ARBA" id="ARBA00073226"/>
    </source>
</evidence>
<keyword evidence="11 20" id="KW-0788">Thiol protease</keyword>
<evidence type="ECO:0000256" key="4">
    <source>
        <dbReference type="ARBA" id="ARBA00009326"/>
    </source>
</evidence>
<dbReference type="FunFam" id="3.40.532.10:FF:000006">
    <property type="entry name" value="Ubiquitin carboxyl-terminal hydrolase"/>
    <property type="match status" value="1"/>
</dbReference>
<dbReference type="Proteomes" id="UP000694569">
    <property type="component" value="Unplaced"/>
</dbReference>
<dbReference type="PRINTS" id="PR00707">
    <property type="entry name" value="UBCTHYDRLASE"/>
</dbReference>
<comment type="catalytic activity">
    <reaction evidence="1 20 21">
        <text>Thiol-dependent hydrolysis of ester, thioester, amide, peptide and isopeptide bonds formed by the C-terminal Gly of ubiquitin (a 76-residue protein attached to proteins as an intracellular targeting signal).</text>
        <dbReference type="EC" id="3.4.19.12"/>
    </reaction>
</comment>
<keyword evidence="6" id="KW-0963">Cytoplasm</keyword>
<dbReference type="SUPFAM" id="SSF54001">
    <property type="entry name" value="Cysteine proteinases"/>
    <property type="match status" value="1"/>
</dbReference>
<evidence type="ECO:0000256" key="6">
    <source>
        <dbReference type="ARBA" id="ARBA00022490"/>
    </source>
</evidence>
<dbReference type="GeneTree" id="ENSGT00940000157306"/>
<feature type="active site" description="Nucleophile" evidence="20">
    <location>
        <position position="151"/>
    </location>
</feature>
<dbReference type="Pfam" id="PF01088">
    <property type="entry name" value="Peptidase_C12"/>
    <property type="match status" value="1"/>
</dbReference>
<dbReference type="GO" id="GO:0005789">
    <property type="term" value="C:endoplasmic reticulum membrane"/>
    <property type="evidence" value="ECO:0007669"/>
    <property type="project" value="UniProtKB-SubCell"/>
</dbReference>
<dbReference type="GO" id="GO:0004843">
    <property type="term" value="F:cysteine-type deubiquitinase activity"/>
    <property type="evidence" value="ECO:0007669"/>
    <property type="project" value="UniProtKB-UniRule"/>
</dbReference>
<evidence type="ECO:0000256" key="7">
    <source>
        <dbReference type="ARBA" id="ARBA00022553"/>
    </source>
</evidence>
<evidence type="ECO:0000256" key="14">
    <source>
        <dbReference type="ARBA" id="ARBA00023136"/>
    </source>
</evidence>
<evidence type="ECO:0000256" key="8">
    <source>
        <dbReference type="ARBA" id="ARBA00022670"/>
    </source>
</evidence>
<evidence type="ECO:0000313" key="23">
    <source>
        <dbReference type="Ensembl" id="ENSLLEP00000027082.1"/>
    </source>
</evidence>
<keyword evidence="17" id="KW-0636">Prenylation</keyword>
<dbReference type="PROSITE" id="PS00140">
    <property type="entry name" value="UCH_1"/>
    <property type="match status" value="1"/>
</dbReference>
<feature type="site" description="Transition state stabilizer" evidence="20">
    <location>
        <position position="145"/>
    </location>
</feature>
<evidence type="ECO:0000256" key="16">
    <source>
        <dbReference type="ARBA" id="ARBA00023288"/>
    </source>
</evidence>
<evidence type="ECO:0000259" key="22">
    <source>
        <dbReference type="PROSITE" id="PS52048"/>
    </source>
</evidence>